<sequence>MKFSEVVAKFLLEIHQHIDRAAGLNDRHLGITFLAGHGGKLDTPFIIEGATDILS</sequence>
<accession>A0A852SJE2</accession>
<comment type="caution">
    <text evidence="1">The sequence shown here is derived from an EMBL/GenBank/DDBJ whole genome shotgun (WGS) entry which is preliminary data.</text>
</comment>
<gene>
    <name evidence="1" type="ORF">BJ972_003224</name>
</gene>
<proteinExistence type="predicted"/>
<evidence type="ECO:0000313" key="1">
    <source>
        <dbReference type="EMBL" id="NYD68705.1"/>
    </source>
</evidence>
<name>A0A852SJE2_9MICO</name>
<reference evidence="1 2" key="1">
    <citation type="submission" date="2020-07" db="EMBL/GenBank/DDBJ databases">
        <title>Sequencing the genomes of 1000 actinobacteria strains.</title>
        <authorList>
            <person name="Klenk H.-P."/>
        </authorList>
    </citation>
    <scope>NUCLEOTIDE SEQUENCE [LARGE SCALE GENOMIC DNA]</scope>
    <source>
        <strain evidence="1 2">DSM 23870</strain>
    </source>
</reference>
<protein>
    <submittedName>
        <fullName evidence="1">Uncharacterized protein</fullName>
    </submittedName>
</protein>
<dbReference type="AlphaFoldDB" id="A0A852SJE2"/>
<dbReference type="Proteomes" id="UP000581087">
    <property type="component" value="Unassembled WGS sequence"/>
</dbReference>
<dbReference type="EMBL" id="JACCBI010000001">
    <property type="protein sequence ID" value="NYD68705.1"/>
    <property type="molecule type" value="Genomic_DNA"/>
</dbReference>
<organism evidence="1 2">
    <name type="scientific">Agromyces atrinae</name>
    <dbReference type="NCBI Taxonomy" id="592376"/>
    <lineage>
        <taxon>Bacteria</taxon>
        <taxon>Bacillati</taxon>
        <taxon>Actinomycetota</taxon>
        <taxon>Actinomycetes</taxon>
        <taxon>Micrococcales</taxon>
        <taxon>Microbacteriaceae</taxon>
        <taxon>Agromyces</taxon>
    </lineage>
</organism>
<evidence type="ECO:0000313" key="2">
    <source>
        <dbReference type="Proteomes" id="UP000581087"/>
    </source>
</evidence>